<sequence length="116" mass="12579">MSPGQPTPFTLRRALSDWFTPRLRRQLLWALVAALGLPWLVGAWAKQFIQPGLHNDAERAAQLVDFMVLGGIFFGLSMIVVWLVGCWVVAVMKGPALQGDEFPGAPEQDGPGHGGA</sequence>
<evidence type="ECO:0000313" key="2">
    <source>
        <dbReference type="EMBL" id="TDP07891.1"/>
    </source>
</evidence>
<keyword evidence="1" id="KW-0812">Transmembrane</keyword>
<protein>
    <submittedName>
        <fullName evidence="2">Uncharacterized protein</fullName>
    </submittedName>
</protein>
<keyword evidence="1" id="KW-0472">Membrane</keyword>
<dbReference type="Proteomes" id="UP000295357">
    <property type="component" value="Unassembled WGS sequence"/>
</dbReference>
<dbReference type="EMBL" id="SNXE01000006">
    <property type="protein sequence ID" value="TDP07891.1"/>
    <property type="molecule type" value="Genomic_DNA"/>
</dbReference>
<accession>A0A4R6MZZ8</accession>
<feature type="transmembrane region" description="Helical" evidence="1">
    <location>
        <begin position="66"/>
        <end position="90"/>
    </location>
</feature>
<keyword evidence="3" id="KW-1185">Reference proteome</keyword>
<comment type="caution">
    <text evidence="2">The sequence shown here is derived from an EMBL/GenBank/DDBJ whole genome shotgun (WGS) entry which is preliminary data.</text>
</comment>
<dbReference type="AlphaFoldDB" id="A0A4R6MZZ8"/>
<reference evidence="2 3" key="1">
    <citation type="submission" date="2019-03" db="EMBL/GenBank/DDBJ databases">
        <title>Genomic Encyclopedia of Type Strains, Phase IV (KMG-IV): sequencing the most valuable type-strain genomes for metagenomic binning, comparative biology and taxonomic classification.</title>
        <authorList>
            <person name="Goeker M."/>
        </authorList>
    </citation>
    <scope>NUCLEOTIDE SEQUENCE [LARGE SCALE GENOMIC DNA]</scope>
    <source>
        <strain evidence="2 3">DSM 25082</strain>
    </source>
</reference>
<gene>
    <name evidence="2" type="ORF">DFR39_106155</name>
</gene>
<name>A0A4R6MZZ8_9BURK</name>
<evidence type="ECO:0000256" key="1">
    <source>
        <dbReference type="SAM" id="Phobius"/>
    </source>
</evidence>
<feature type="transmembrane region" description="Helical" evidence="1">
    <location>
        <begin position="27"/>
        <end position="45"/>
    </location>
</feature>
<organism evidence="2 3">
    <name type="scientific">Roseateles asaccharophilus</name>
    <dbReference type="NCBI Taxonomy" id="582607"/>
    <lineage>
        <taxon>Bacteria</taxon>
        <taxon>Pseudomonadati</taxon>
        <taxon>Pseudomonadota</taxon>
        <taxon>Betaproteobacteria</taxon>
        <taxon>Burkholderiales</taxon>
        <taxon>Sphaerotilaceae</taxon>
        <taxon>Roseateles</taxon>
    </lineage>
</organism>
<proteinExistence type="predicted"/>
<evidence type="ECO:0000313" key="3">
    <source>
        <dbReference type="Proteomes" id="UP000295357"/>
    </source>
</evidence>
<dbReference type="RefSeq" id="WP_133604173.1">
    <property type="nucleotide sequence ID" value="NZ_JAUFPJ010000007.1"/>
</dbReference>
<dbReference type="OrthoDB" id="8687267at2"/>
<keyword evidence="1" id="KW-1133">Transmembrane helix</keyword>